<evidence type="ECO:0000313" key="2">
    <source>
        <dbReference type="WBParaSite" id="SMUV_0000036901-mRNA-1"/>
    </source>
</evidence>
<evidence type="ECO:0000313" key="1">
    <source>
        <dbReference type="Proteomes" id="UP000046393"/>
    </source>
</evidence>
<organism evidence="1 2">
    <name type="scientific">Syphacia muris</name>
    <dbReference type="NCBI Taxonomy" id="451379"/>
    <lineage>
        <taxon>Eukaryota</taxon>
        <taxon>Metazoa</taxon>
        <taxon>Ecdysozoa</taxon>
        <taxon>Nematoda</taxon>
        <taxon>Chromadorea</taxon>
        <taxon>Rhabditida</taxon>
        <taxon>Spirurina</taxon>
        <taxon>Oxyuridomorpha</taxon>
        <taxon>Oxyuroidea</taxon>
        <taxon>Oxyuridae</taxon>
        <taxon>Syphacia</taxon>
    </lineage>
</organism>
<dbReference type="Pfam" id="PF05380">
    <property type="entry name" value="Peptidase_A17"/>
    <property type="match status" value="1"/>
</dbReference>
<dbReference type="Proteomes" id="UP000046393">
    <property type="component" value="Unplaced"/>
</dbReference>
<dbReference type="WBParaSite" id="SMUV_0000036901-mRNA-1">
    <property type="protein sequence ID" value="SMUV_0000036901-mRNA-1"/>
    <property type="gene ID" value="SMUV_0000036901"/>
</dbReference>
<dbReference type="InterPro" id="IPR008042">
    <property type="entry name" value="Retrotrans_Pao"/>
</dbReference>
<protein>
    <submittedName>
        <fullName evidence="2">Integrase_H2C2 domain-containing protein</fullName>
    </submittedName>
</protein>
<dbReference type="PANTHER" id="PTHR47331">
    <property type="entry name" value="PHD-TYPE DOMAIN-CONTAINING PROTEIN"/>
    <property type="match status" value="1"/>
</dbReference>
<reference evidence="2" key="1">
    <citation type="submission" date="2017-02" db="UniProtKB">
        <authorList>
            <consortium name="WormBaseParasite"/>
        </authorList>
    </citation>
    <scope>IDENTIFICATION</scope>
</reference>
<keyword evidence="1" id="KW-1185">Reference proteome</keyword>
<sequence length="430" mass="49664">MSTNKNKISSQIRSKRRISQFLGKRYDPFELVSPVLLLWNVVIQKLWEQNLDWYQVITQDVLFQYKETQLLRKWKPCDVILDRKASLRNERETIHPFTDASKAAFVVTAYGGVSNSNGKRIGQLLFAKSREFPLKSSLTIPKGELVAAWLGVEVLKFDIKELQLQDYSCYQWTDSKCVMNLPRSEANLKLPVFVRNCVDEVQATNSQFRYVPSEENPADLAKLINSKLWWEGPNWLTEEENHWPSPETQKECLSDMEQEPCLSITLCANTTMNLFDCSVKYRWNRMINIARHVESVAIKTKWFVINGSTTKASRKNAHLRSLERDCKKGNTGLISHPRSRWTLTNKRPVTTNRNGSSADIFAKGTLHSTNAFILDAHVKCGHLGTAATLTEFRTKFWIEHDPITVRRIINHECFKCRRERAKACHTSVIR</sequence>
<proteinExistence type="predicted"/>
<dbReference type="STRING" id="451379.A0A0N5A8G9"/>
<name>A0A0N5A8G9_9BILA</name>
<dbReference type="AlphaFoldDB" id="A0A0N5A8G9"/>
<accession>A0A0N5A8G9</accession>